<dbReference type="SMART" id="SM01272">
    <property type="entry name" value="LsmAD"/>
    <property type="match status" value="1"/>
</dbReference>
<organism evidence="4 5">
    <name type="scientific">Thraustotheca clavata</name>
    <dbReference type="NCBI Taxonomy" id="74557"/>
    <lineage>
        <taxon>Eukaryota</taxon>
        <taxon>Sar</taxon>
        <taxon>Stramenopiles</taxon>
        <taxon>Oomycota</taxon>
        <taxon>Saprolegniomycetes</taxon>
        <taxon>Saprolegniales</taxon>
        <taxon>Achlyaceae</taxon>
        <taxon>Thraustotheca</taxon>
    </lineage>
</organism>
<dbReference type="InterPro" id="IPR002110">
    <property type="entry name" value="Ankyrin_rpt"/>
</dbReference>
<dbReference type="InterPro" id="IPR045117">
    <property type="entry name" value="ATXN2-like"/>
</dbReference>
<comment type="caution">
    <text evidence="4">The sequence shown here is derived from an EMBL/GenBank/DDBJ whole genome shotgun (WGS) entry which is preliminary data.</text>
</comment>
<feature type="compositionally biased region" description="Basic and acidic residues" evidence="2">
    <location>
        <begin position="41"/>
        <end position="53"/>
    </location>
</feature>
<name>A0A1V9ZC68_9STRA</name>
<dbReference type="Pfam" id="PF12796">
    <property type="entry name" value="Ank_2"/>
    <property type="match status" value="1"/>
</dbReference>
<reference evidence="4 5" key="1">
    <citation type="journal article" date="2014" name="Genome Biol. Evol.">
        <title>The secreted proteins of Achlya hypogyna and Thraustotheca clavata identify the ancestral oomycete secretome and reveal gene acquisitions by horizontal gene transfer.</title>
        <authorList>
            <person name="Misner I."/>
            <person name="Blouin N."/>
            <person name="Leonard G."/>
            <person name="Richards T.A."/>
            <person name="Lane C.E."/>
        </authorList>
    </citation>
    <scope>NUCLEOTIDE SEQUENCE [LARGE SCALE GENOMIC DNA]</scope>
    <source>
        <strain evidence="4 5">ATCC 34112</strain>
    </source>
</reference>
<evidence type="ECO:0000313" key="5">
    <source>
        <dbReference type="Proteomes" id="UP000243217"/>
    </source>
</evidence>
<dbReference type="SUPFAM" id="SSF48452">
    <property type="entry name" value="TPR-like"/>
    <property type="match status" value="1"/>
</dbReference>
<dbReference type="Proteomes" id="UP000243217">
    <property type="component" value="Unassembled WGS sequence"/>
</dbReference>
<dbReference type="GO" id="GO:0003729">
    <property type="term" value="F:mRNA binding"/>
    <property type="evidence" value="ECO:0007669"/>
    <property type="project" value="TreeGrafter"/>
</dbReference>
<protein>
    <recommendedName>
        <fullName evidence="3">LsmAD domain-containing protein</fullName>
    </recommendedName>
</protein>
<dbReference type="InterPro" id="IPR009604">
    <property type="entry name" value="LsmAD_domain"/>
</dbReference>
<dbReference type="InterPro" id="IPR011990">
    <property type="entry name" value="TPR-like_helical_dom_sf"/>
</dbReference>
<dbReference type="SUPFAM" id="SSF48403">
    <property type="entry name" value="Ankyrin repeat"/>
    <property type="match status" value="1"/>
</dbReference>
<dbReference type="GO" id="GO:0034063">
    <property type="term" value="P:stress granule assembly"/>
    <property type="evidence" value="ECO:0007669"/>
    <property type="project" value="TreeGrafter"/>
</dbReference>
<proteinExistence type="predicted"/>
<dbReference type="GO" id="GO:0020037">
    <property type="term" value="F:heme binding"/>
    <property type="evidence" value="ECO:0007669"/>
    <property type="project" value="InterPro"/>
</dbReference>
<dbReference type="OrthoDB" id="2275718at2759"/>
<dbReference type="InterPro" id="IPR020835">
    <property type="entry name" value="Catalase_sf"/>
</dbReference>
<dbReference type="PANTHER" id="PTHR12854:SF7">
    <property type="entry name" value="ATAXIN-2 HOMOLOG"/>
    <property type="match status" value="1"/>
</dbReference>
<evidence type="ECO:0000313" key="4">
    <source>
        <dbReference type="EMBL" id="OQR95511.1"/>
    </source>
</evidence>
<evidence type="ECO:0000256" key="2">
    <source>
        <dbReference type="SAM" id="MobiDB-lite"/>
    </source>
</evidence>
<dbReference type="PROSITE" id="PS50088">
    <property type="entry name" value="ANK_REPEAT"/>
    <property type="match status" value="1"/>
</dbReference>
<evidence type="ECO:0000256" key="1">
    <source>
        <dbReference type="PROSITE-ProRule" id="PRU00023"/>
    </source>
</evidence>
<dbReference type="SMART" id="SM00248">
    <property type="entry name" value="ANK"/>
    <property type="match status" value="2"/>
</dbReference>
<dbReference type="SUPFAM" id="SSF56634">
    <property type="entry name" value="Heme-dependent catalase-like"/>
    <property type="match status" value="2"/>
</dbReference>
<feature type="repeat" description="ANK" evidence="1">
    <location>
        <begin position="346"/>
        <end position="371"/>
    </location>
</feature>
<dbReference type="PROSITE" id="PS50297">
    <property type="entry name" value="ANK_REP_REGION"/>
    <property type="match status" value="1"/>
</dbReference>
<keyword evidence="1" id="KW-0040">ANK repeat</keyword>
<dbReference type="InterPro" id="IPR036770">
    <property type="entry name" value="Ankyrin_rpt-contain_sf"/>
</dbReference>
<feature type="region of interest" description="Disordered" evidence="2">
    <location>
        <begin position="1"/>
        <end position="54"/>
    </location>
</feature>
<keyword evidence="5" id="KW-1185">Reference proteome</keyword>
<feature type="domain" description="LsmAD" evidence="3">
    <location>
        <begin position="526"/>
        <end position="592"/>
    </location>
</feature>
<dbReference type="Gene3D" id="1.25.40.20">
    <property type="entry name" value="Ankyrin repeat-containing domain"/>
    <property type="match status" value="1"/>
</dbReference>
<dbReference type="STRING" id="74557.A0A1V9ZC68"/>
<evidence type="ECO:0000259" key="3">
    <source>
        <dbReference type="SMART" id="SM01272"/>
    </source>
</evidence>
<dbReference type="Gene3D" id="2.40.180.10">
    <property type="entry name" value="Catalase core domain"/>
    <property type="match status" value="2"/>
</dbReference>
<dbReference type="GO" id="GO:0010494">
    <property type="term" value="C:cytoplasmic stress granule"/>
    <property type="evidence" value="ECO:0007669"/>
    <property type="project" value="TreeGrafter"/>
</dbReference>
<dbReference type="Gene3D" id="1.25.40.10">
    <property type="entry name" value="Tetratricopeptide repeat domain"/>
    <property type="match status" value="1"/>
</dbReference>
<accession>A0A1V9ZC68</accession>
<dbReference type="EMBL" id="JNBS01002093">
    <property type="protein sequence ID" value="OQR95511.1"/>
    <property type="molecule type" value="Genomic_DNA"/>
</dbReference>
<sequence length="1223" mass="135568">MQTTTPQVHDDSDSSSEDEFLRLASASARRKAGLPVKTHSPRQEHESKTEKRTRALKQAARKAEFTISGRNAINRRLQATIDALDAKTKSLTVGVAVSGKTIFEQKEASDDIPESAVAILSAPSDIQEMYKIGYSYMVEHAWKEASIEWENIVALPMPPSLDWFLPLLAQLAFAYKKLGYLRQALKCYHRIRSSILHANAIRGEDQNSNKEHHDFLADTLHQMSAIYHELGDIEHAMQCVEEANSILLDLVGKSCDTAEEKARLDQLHESRQLSRLLQEAASGDFSGVEMALAENTASIDTIASFVDSATSATFLMAAAGSGNMSLITELQALPSWKSLLELQDSCGNTALAWACKFGQVQVIEFLLEHGAAFLSLKKEELKTWPKESLTTIQTHLASKKKQKKISVVQVDLPPPPTPPVPTSKPLYQPLVPVSPQKNAKIPKQPAVNTNQPAAVNPKQPAVNANQLAINASFNAAPPSAAAATGALVGRELQQWQPDQGDTITTEGLEGDNCSEWDQFETNKRLFGVQSGFDENIYTTPLNKGTEEQNQQAERLANEILSQRSSNKHVMEERGIDEANYDPEARYSAVLGSGAYATSPKTQSQDSFIDDLLFQSTALCTLTWIRDDSIPRLTCCLMEAKLIGNMLQNLDQSKLPWGGYTKTIALCEGHFEVYQEIPEMYKLGIFATPMTYSVYIRLSNASSVIQPDSIKDVRGVAIKLLHVPGEKLSEAIDTSSQDFLFTNYPTLPLGTIKLLRDNMRLPKALLTLKMFFTGQWGRLAAMKKSRISPSSLLNRPYYSGTPYTVKYVLLPVSTAPVPIVLPLLDDCLSSQTQAQLHCEEVAFEFGIQVHHGKMPIDDASGLWPEKDAPIIRLARLTLPRQTFRTPERAALATRLKFDPFNALPVHRPVGETLLPNEAELIQEIITDIEAAMKQRAKGGEMKRGAHAKHIALCNATFEVLPDLPEDFRVGLFATPHTYDAWIRLSNAASTVEPDSTPDIRGFAIKLLNVPGEKVEASDDDTVQDFACISCPTMPVFNAKWFHDLVHHNIAWFLFKFALAGHLDQVRLIKQYKILPTSMFDIPFFSTTPYAFGSSMVVKYVIKPTSATTSTLPDTLTADYLAQQTQKHLNTSEATFEFGVVVQKDTPEHPMPIEDASVLWSEDISPFVPLARITIPKQECLTPERNALAESLRFNPVHALKEHLPLGSLNRARMEVYKVVSKDKG</sequence>
<dbReference type="Pfam" id="PF06741">
    <property type="entry name" value="LsmAD"/>
    <property type="match status" value="1"/>
</dbReference>
<dbReference type="AlphaFoldDB" id="A0A1V9ZC68"/>
<dbReference type="PANTHER" id="PTHR12854">
    <property type="entry name" value="ATAXIN 2-RELATED"/>
    <property type="match status" value="1"/>
</dbReference>
<gene>
    <name evidence="4" type="ORF">THRCLA_07801</name>
</gene>